<evidence type="ECO:0000313" key="3">
    <source>
        <dbReference type="EMBL" id="AZR06368.1"/>
    </source>
</evidence>
<feature type="coiled-coil region" evidence="1">
    <location>
        <begin position="39"/>
        <end position="77"/>
    </location>
</feature>
<proteinExistence type="predicted"/>
<feature type="compositionally biased region" description="Basic and acidic residues" evidence="2">
    <location>
        <begin position="1"/>
        <end position="10"/>
    </location>
</feature>
<feature type="region of interest" description="Disordered" evidence="2">
    <location>
        <begin position="1"/>
        <end position="26"/>
    </location>
</feature>
<accession>A0A3S9QK35</accession>
<feature type="region of interest" description="Disordered" evidence="2">
    <location>
        <begin position="119"/>
        <end position="156"/>
    </location>
</feature>
<evidence type="ECO:0000256" key="1">
    <source>
        <dbReference type="SAM" id="Coils"/>
    </source>
</evidence>
<evidence type="ECO:0000256" key="2">
    <source>
        <dbReference type="SAM" id="MobiDB-lite"/>
    </source>
</evidence>
<reference evidence="3 4" key="1">
    <citation type="submission" date="2018-11" db="EMBL/GenBank/DDBJ databases">
        <title>Multidrug-resistant genes are associated with an 42-kb island TGI1 carrying a complex class 1 integron in a Trueperella pyogenes.</title>
        <authorList>
            <person name="Dong W."/>
        </authorList>
    </citation>
    <scope>NUCLEOTIDE SEQUENCE [LARGE SCALE GENOMIC DNA]</scope>
    <source>
        <strain evidence="3 4">TP4</strain>
    </source>
</reference>
<sequence length="156" mass="17362">METTDNHNETPSEAEAPAQEQQVDWKAEARKWEARAKENRAAATKLAELEEAAKTTEQKQAEKLAKLEAENAAYRKRDQVAAWAAEITDGTAIPAGVLRGETREELQEHFDQLSKLVTPQEPARPSVFPGYEKEPEASSEGSWISELFANARNQQG</sequence>
<dbReference type="AlphaFoldDB" id="A0A3S9QK35"/>
<evidence type="ECO:0000313" key="4">
    <source>
        <dbReference type="Proteomes" id="UP000275951"/>
    </source>
</evidence>
<dbReference type="Proteomes" id="UP000275951">
    <property type="component" value="Chromosome"/>
</dbReference>
<dbReference type="EMBL" id="CP033905">
    <property type="protein sequence ID" value="AZR06368.1"/>
    <property type="molecule type" value="Genomic_DNA"/>
</dbReference>
<name>A0A3S9QK35_9ACTO</name>
<organism evidence="3 4">
    <name type="scientific">Trueperella pyogenes</name>
    <dbReference type="NCBI Taxonomy" id="1661"/>
    <lineage>
        <taxon>Bacteria</taxon>
        <taxon>Bacillati</taxon>
        <taxon>Actinomycetota</taxon>
        <taxon>Actinomycetes</taxon>
        <taxon>Actinomycetales</taxon>
        <taxon>Actinomycetaceae</taxon>
        <taxon>Trueperella</taxon>
    </lineage>
</organism>
<dbReference type="RefSeq" id="WP_126919874.1">
    <property type="nucleotide sequence ID" value="NZ_CP033905.1"/>
</dbReference>
<keyword evidence="1" id="KW-0175">Coiled coil</keyword>
<evidence type="ECO:0008006" key="5">
    <source>
        <dbReference type="Google" id="ProtNLM"/>
    </source>
</evidence>
<gene>
    <name evidence="3" type="ORF">EBQ10_03045</name>
</gene>
<protein>
    <recommendedName>
        <fullName evidence="5">DUF4355 domain-containing protein</fullName>
    </recommendedName>
</protein>